<name>A0A2K8SV03_9NOSO</name>
<evidence type="ECO:0000313" key="1">
    <source>
        <dbReference type="EMBL" id="AUB39272.1"/>
    </source>
</evidence>
<keyword evidence="2" id="KW-1185">Reference proteome</keyword>
<dbReference type="Proteomes" id="UP000232003">
    <property type="component" value="Chromosome"/>
</dbReference>
<dbReference type="AlphaFoldDB" id="A0A2K8SV03"/>
<sequence>MSGVRRNNVSRVQLPVISTFGMHRVYKRLKLQMASGSQSKK</sequence>
<proteinExistence type="predicted"/>
<accession>A0A2K8SV03</accession>
<dbReference type="KEGG" id="nfl:COO91_05264"/>
<dbReference type="EMBL" id="CP024785">
    <property type="protein sequence ID" value="AUB39272.1"/>
    <property type="molecule type" value="Genomic_DNA"/>
</dbReference>
<reference evidence="1 2" key="1">
    <citation type="submission" date="2017-11" db="EMBL/GenBank/DDBJ databases">
        <title>Complete genome of a free-living desiccation-tolerant cyanobacterium and its photosynthetic adaptation to extreme terrestrial habitat.</title>
        <authorList>
            <person name="Shang J."/>
        </authorList>
    </citation>
    <scope>NUCLEOTIDE SEQUENCE [LARGE SCALE GENOMIC DNA]</scope>
    <source>
        <strain evidence="1 2">CCNUN1</strain>
    </source>
</reference>
<protein>
    <submittedName>
        <fullName evidence="1">Uncharacterized protein</fullName>
    </submittedName>
</protein>
<gene>
    <name evidence="1" type="ORF">COO91_05264</name>
</gene>
<organism evidence="1 2">
    <name type="scientific">Nostoc flagelliforme CCNUN1</name>
    <dbReference type="NCBI Taxonomy" id="2038116"/>
    <lineage>
        <taxon>Bacteria</taxon>
        <taxon>Bacillati</taxon>
        <taxon>Cyanobacteriota</taxon>
        <taxon>Cyanophyceae</taxon>
        <taxon>Nostocales</taxon>
        <taxon>Nostocaceae</taxon>
        <taxon>Nostoc</taxon>
    </lineage>
</organism>
<evidence type="ECO:0000313" key="2">
    <source>
        <dbReference type="Proteomes" id="UP000232003"/>
    </source>
</evidence>